<dbReference type="EMBL" id="JH719421">
    <property type="protein sequence ID" value="EJF59729.1"/>
    <property type="molecule type" value="Genomic_DNA"/>
</dbReference>
<evidence type="ECO:0000313" key="4">
    <source>
        <dbReference type="Proteomes" id="UP000053319"/>
    </source>
</evidence>
<dbReference type="OrthoDB" id="2753780at2759"/>
<dbReference type="GeneID" id="18841611"/>
<protein>
    <recommendedName>
        <fullName evidence="2">DUF6535 domain-containing protein</fullName>
    </recommendedName>
</protein>
<dbReference type="RefSeq" id="XP_007367441.1">
    <property type="nucleotide sequence ID" value="XM_007367379.1"/>
</dbReference>
<dbReference type="HOGENOM" id="CLU_2764710_0_0_1"/>
<keyword evidence="1" id="KW-0472">Membrane</keyword>
<accession>R7SU48</accession>
<dbReference type="Pfam" id="PF20153">
    <property type="entry name" value="DUF6535"/>
    <property type="match status" value="1"/>
</dbReference>
<reference evidence="3 4" key="1">
    <citation type="journal article" date="2012" name="Science">
        <title>The Paleozoic origin of enzymatic lignin decomposition reconstructed from 31 fungal genomes.</title>
        <authorList>
            <person name="Floudas D."/>
            <person name="Binder M."/>
            <person name="Riley R."/>
            <person name="Barry K."/>
            <person name="Blanchette R.A."/>
            <person name="Henrissat B."/>
            <person name="Martinez A.T."/>
            <person name="Otillar R."/>
            <person name="Spatafora J.W."/>
            <person name="Yadav J.S."/>
            <person name="Aerts A."/>
            <person name="Benoit I."/>
            <person name="Boyd A."/>
            <person name="Carlson A."/>
            <person name="Copeland A."/>
            <person name="Coutinho P.M."/>
            <person name="de Vries R.P."/>
            <person name="Ferreira P."/>
            <person name="Findley K."/>
            <person name="Foster B."/>
            <person name="Gaskell J."/>
            <person name="Glotzer D."/>
            <person name="Gorecki P."/>
            <person name="Heitman J."/>
            <person name="Hesse C."/>
            <person name="Hori C."/>
            <person name="Igarashi K."/>
            <person name="Jurgens J.A."/>
            <person name="Kallen N."/>
            <person name="Kersten P."/>
            <person name="Kohler A."/>
            <person name="Kuees U."/>
            <person name="Kumar T.K.A."/>
            <person name="Kuo A."/>
            <person name="LaButti K."/>
            <person name="Larrondo L.F."/>
            <person name="Lindquist E."/>
            <person name="Ling A."/>
            <person name="Lombard V."/>
            <person name="Lucas S."/>
            <person name="Lundell T."/>
            <person name="Martin R."/>
            <person name="McLaughlin D.J."/>
            <person name="Morgenstern I."/>
            <person name="Morin E."/>
            <person name="Murat C."/>
            <person name="Nagy L.G."/>
            <person name="Nolan M."/>
            <person name="Ohm R.A."/>
            <person name="Patyshakuliyeva A."/>
            <person name="Rokas A."/>
            <person name="Ruiz-Duenas F.J."/>
            <person name="Sabat G."/>
            <person name="Salamov A."/>
            <person name="Samejima M."/>
            <person name="Schmutz J."/>
            <person name="Slot J.C."/>
            <person name="St John F."/>
            <person name="Stenlid J."/>
            <person name="Sun H."/>
            <person name="Sun S."/>
            <person name="Syed K."/>
            <person name="Tsang A."/>
            <person name="Wiebenga A."/>
            <person name="Young D."/>
            <person name="Pisabarro A."/>
            <person name="Eastwood D.C."/>
            <person name="Martin F."/>
            <person name="Cullen D."/>
            <person name="Grigoriev I.V."/>
            <person name="Hibbett D.S."/>
        </authorList>
    </citation>
    <scope>NUCLEOTIDE SEQUENCE [LARGE SCALE GENOMIC DNA]</scope>
    <source>
        <strain evidence="3 4">LYAD-421 SS1</strain>
    </source>
</reference>
<dbReference type="AlphaFoldDB" id="R7SU48"/>
<name>R7SU48_DICSQ</name>
<dbReference type="KEGG" id="dsq:DICSQDRAFT_23130"/>
<dbReference type="InterPro" id="IPR045338">
    <property type="entry name" value="DUF6535"/>
</dbReference>
<keyword evidence="1" id="KW-1133">Transmembrane helix</keyword>
<dbReference type="OMA" id="MCEAYRE"/>
<sequence>GRVMIDHEVKVYYTNLLTQWQKDMDNLLVFAGLISAVLTPFNVEVYTLLQSPPTDPSLAILQQISMQLNS</sequence>
<evidence type="ECO:0000259" key="2">
    <source>
        <dbReference type="Pfam" id="PF20153"/>
    </source>
</evidence>
<feature type="domain" description="DUF6535" evidence="2">
    <location>
        <begin position="7"/>
        <end position="69"/>
    </location>
</feature>
<feature type="non-terminal residue" evidence="3">
    <location>
        <position position="70"/>
    </location>
</feature>
<feature type="non-terminal residue" evidence="3">
    <location>
        <position position="1"/>
    </location>
</feature>
<feature type="transmembrane region" description="Helical" evidence="1">
    <location>
        <begin position="27"/>
        <end position="49"/>
    </location>
</feature>
<evidence type="ECO:0000256" key="1">
    <source>
        <dbReference type="SAM" id="Phobius"/>
    </source>
</evidence>
<evidence type="ECO:0000313" key="3">
    <source>
        <dbReference type="EMBL" id="EJF59729.1"/>
    </source>
</evidence>
<dbReference type="Proteomes" id="UP000053319">
    <property type="component" value="Unassembled WGS sequence"/>
</dbReference>
<gene>
    <name evidence="3" type="ORF">DICSQDRAFT_23130</name>
</gene>
<organism evidence="3 4">
    <name type="scientific">Dichomitus squalens (strain LYAD-421)</name>
    <name type="common">Western red white-rot fungus</name>
    <dbReference type="NCBI Taxonomy" id="732165"/>
    <lineage>
        <taxon>Eukaryota</taxon>
        <taxon>Fungi</taxon>
        <taxon>Dikarya</taxon>
        <taxon>Basidiomycota</taxon>
        <taxon>Agaricomycotina</taxon>
        <taxon>Agaricomycetes</taxon>
        <taxon>Polyporales</taxon>
        <taxon>Polyporaceae</taxon>
        <taxon>Dichomitus</taxon>
    </lineage>
</organism>
<keyword evidence="1" id="KW-0812">Transmembrane</keyword>
<proteinExistence type="predicted"/>